<proteinExistence type="predicted"/>
<name>A0A2D4PQD1_MICSU</name>
<evidence type="ECO:0000313" key="1">
    <source>
        <dbReference type="EMBL" id="LAB60237.1"/>
    </source>
</evidence>
<sequence>MDAFYCYFSPSWHLNYFSFLYRMFDERIFTGNKFTKDAAKIEPSSPSGEVSPEPHRMAFLDLAGTSQANHRSQKCLISGDCEPGTSGELGGIKRIKIEPDEVDIIQITVPGQYISHRGFPRPSRHLFRLLQPDFYSVFKNVKKSSPGGFL</sequence>
<dbReference type="GO" id="GO:0005634">
    <property type="term" value="C:nucleus"/>
    <property type="evidence" value="ECO:0007669"/>
    <property type="project" value="TreeGrafter"/>
</dbReference>
<reference evidence="1" key="2">
    <citation type="submission" date="2017-11" db="EMBL/GenBank/DDBJ databases">
        <title>Coralsnake Venomics: Analyses of Venom Gland Transcriptomes and Proteomes of Six Brazilian Taxa.</title>
        <authorList>
            <person name="Aird S.D."/>
            <person name="Jorge da Silva N."/>
            <person name="Qiu L."/>
            <person name="Villar-Briones A."/>
            <person name="Aparecida-Saddi V."/>
            <person name="Campos-Telles M.P."/>
            <person name="Grau M."/>
            <person name="Mikheyev A.S."/>
        </authorList>
    </citation>
    <scope>NUCLEOTIDE SEQUENCE</scope>
    <source>
        <tissue evidence="1">Venom_gland</tissue>
    </source>
</reference>
<organism evidence="1">
    <name type="scientific">Micrurus surinamensis</name>
    <name type="common">Surinam coral snake</name>
    <dbReference type="NCBI Taxonomy" id="129470"/>
    <lineage>
        <taxon>Eukaryota</taxon>
        <taxon>Metazoa</taxon>
        <taxon>Chordata</taxon>
        <taxon>Craniata</taxon>
        <taxon>Vertebrata</taxon>
        <taxon>Euteleostomi</taxon>
        <taxon>Lepidosauria</taxon>
        <taxon>Squamata</taxon>
        <taxon>Bifurcata</taxon>
        <taxon>Unidentata</taxon>
        <taxon>Episquamata</taxon>
        <taxon>Toxicofera</taxon>
        <taxon>Serpentes</taxon>
        <taxon>Colubroidea</taxon>
        <taxon>Elapidae</taxon>
        <taxon>Elapinae</taxon>
        <taxon>Micrurus</taxon>
    </lineage>
</organism>
<accession>A0A2D4PQD1</accession>
<dbReference type="PANTHER" id="PTHR46304">
    <property type="entry name" value="GENERAL TRANSCRIPTION FACTOR II-I REPEAT DOMAIN-CONTAINING PROTEIN 1"/>
    <property type="match status" value="1"/>
</dbReference>
<dbReference type="EMBL" id="IACN01080947">
    <property type="protein sequence ID" value="LAB60237.1"/>
    <property type="molecule type" value="Transcribed_RNA"/>
</dbReference>
<protein>
    <submittedName>
        <fullName evidence="1">Uncharacterized protein</fullName>
    </submittedName>
</protein>
<dbReference type="GO" id="GO:0003700">
    <property type="term" value="F:DNA-binding transcription factor activity"/>
    <property type="evidence" value="ECO:0007669"/>
    <property type="project" value="TreeGrafter"/>
</dbReference>
<reference evidence="1" key="1">
    <citation type="submission" date="2017-07" db="EMBL/GenBank/DDBJ databases">
        <authorList>
            <person name="Mikheyev A."/>
            <person name="Grau M."/>
        </authorList>
    </citation>
    <scope>NUCLEOTIDE SEQUENCE</scope>
    <source>
        <tissue evidence="1">Venom_gland</tissue>
    </source>
</reference>
<dbReference type="PANTHER" id="PTHR46304:SF1">
    <property type="entry name" value="GENERAL TRANSCRIPTION FACTOR II-I REPEAT DOMAIN-CONTAINING PROTEIN 1"/>
    <property type="match status" value="1"/>
</dbReference>
<dbReference type="AlphaFoldDB" id="A0A2D4PQD1"/>